<dbReference type="KEGG" id="mbd:MEBOL_003093"/>
<sequence length="258" mass="28757">MLVLPLAVLLSATPPSLEGWSRRACPPPKQTPESNVELKVMEEQHAECLRKAMERALGKALLTLKKSRPAAVQQAVALQADYDRWVVEACSTLEEANWVDLTSGERSMGTGYGFTMSECRQRQYSWRGFYADIWARGHWSALDAVFRAQGGPAETTRQSLLDYRDRARRSAARAPAQAAVRASALPQRKLSREDWKTYLERLDRAIAGPEGLARRQCALLPTAPEDCTQRLADSLVAQLDFPEALRASSRHPPARSEP</sequence>
<evidence type="ECO:0000313" key="1">
    <source>
        <dbReference type="EMBL" id="ATB29638.1"/>
    </source>
</evidence>
<dbReference type="RefSeq" id="WP_095978179.1">
    <property type="nucleotide sequence ID" value="NZ_CP022163.1"/>
</dbReference>
<reference evidence="1 2" key="1">
    <citation type="submission" date="2017-06" db="EMBL/GenBank/DDBJ databases">
        <authorList>
            <person name="Kim H.J."/>
            <person name="Triplett B.A."/>
        </authorList>
    </citation>
    <scope>NUCLEOTIDE SEQUENCE [LARGE SCALE GENOMIC DNA]</scope>
    <source>
        <strain evidence="1 2">DSM 14713</strain>
    </source>
</reference>
<evidence type="ECO:0000313" key="2">
    <source>
        <dbReference type="Proteomes" id="UP000217289"/>
    </source>
</evidence>
<dbReference type="OrthoDB" id="5524599at2"/>
<dbReference type="Proteomes" id="UP000217289">
    <property type="component" value="Chromosome"/>
</dbReference>
<keyword evidence="2" id="KW-1185">Reference proteome</keyword>
<organism evidence="1 2">
    <name type="scientific">Melittangium boletus DSM 14713</name>
    <dbReference type="NCBI Taxonomy" id="1294270"/>
    <lineage>
        <taxon>Bacteria</taxon>
        <taxon>Pseudomonadati</taxon>
        <taxon>Myxococcota</taxon>
        <taxon>Myxococcia</taxon>
        <taxon>Myxococcales</taxon>
        <taxon>Cystobacterineae</taxon>
        <taxon>Archangiaceae</taxon>
        <taxon>Melittangium</taxon>
    </lineage>
</organism>
<proteinExistence type="predicted"/>
<dbReference type="AlphaFoldDB" id="A0A250IEH2"/>
<gene>
    <name evidence="1" type="ORF">MEBOL_003093</name>
</gene>
<protein>
    <submittedName>
        <fullName evidence="1">Uncharacterized protein</fullName>
    </submittedName>
</protein>
<accession>A0A250IEH2</accession>
<name>A0A250IEH2_9BACT</name>
<dbReference type="EMBL" id="CP022163">
    <property type="protein sequence ID" value="ATB29638.1"/>
    <property type="molecule type" value="Genomic_DNA"/>
</dbReference>